<dbReference type="STRING" id="1123377.GCA_000423885_01066"/>
<accession>A0A5R9PBW7</accession>
<organism evidence="1 2">
    <name type="scientific">Thermomonas fusca</name>
    <dbReference type="NCBI Taxonomy" id="215690"/>
    <lineage>
        <taxon>Bacteria</taxon>
        <taxon>Pseudomonadati</taxon>
        <taxon>Pseudomonadota</taxon>
        <taxon>Gammaproteobacteria</taxon>
        <taxon>Lysobacterales</taxon>
        <taxon>Lysobacteraceae</taxon>
        <taxon>Thermomonas</taxon>
    </lineage>
</organism>
<evidence type="ECO:0000313" key="1">
    <source>
        <dbReference type="EMBL" id="TLX20852.1"/>
    </source>
</evidence>
<dbReference type="CDD" id="cd20897">
    <property type="entry name" value="Smlt3025-like"/>
    <property type="match status" value="1"/>
</dbReference>
<keyword evidence="2" id="KW-1185">Reference proteome</keyword>
<comment type="caution">
    <text evidence="1">The sequence shown here is derived from an EMBL/GenBank/DDBJ whole genome shotgun (WGS) entry which is preliminary data.</text>
</comment>
<proteinExistence type="predicted"/>
<name>A0A5R9PBW7_9GAMM</name>
<dbReference type="Proteomes" id="UP000308508">
    <property type="component" value="Unassembled WGS sequence"/>
</dbReference>
<protein>
    <submittedName>
        <fullName evidence="1">Uncharacterized protein</fullName>
    </submittedName>
</protein>
<dbReference type="EMBL" id="SROY01000007">
    <property type="protein sequence ID" value="TLX20852.1"/>
    <property type="molecule type" value="Genomic_DNA"/>
</dbReference>
<gene>
    <name evidence="1" type="ORF">E5S66_12760</name>
</gene>
<reference evidence="1 2" key="1">
    <citation type="submission" date="2019-04" db="EMBL/GenBank/DDBJ databases">
        <authorList>
            <person name="Grouzdev D.S."/>
            <person name="Nazina T.N."/>
        </authorList>
    </citation>
    <scope>NUCLEOTIDE SEQUENCE [LARGE SCALE GENOMIC DNA]</scope>
    <source>
        <strain evidence="1 2">SHC 3-19</strain>
    </source>
</reference>
<evidence type="ECO:0000313" key="2">
    <source>
        <dbReference type="Proteomes" id="UP000308508"/>
    </source>
</evidence>
<dbReference type="InterPro" id="IPR049732">
    <property type="entry name" value="Smlt3025-like"/>
</dbReference>
<sequence>MIGVAIALLAACAADAVPPKSRPRMTSMNEPLIVGPTDGNFTYTNEPQLTKLGPHRFMIPANYFTDQIGPDFQGGAILELVWPKLEAAPPGWTRTTNALQQAHLVRANLDYIDKWPLQNAMDSSLRTGSEDPILRQDPTDNIDYRTRREDVLGLERWVVSEEDKTRYLKLTEGQRDRYGLPADPWDFEDWYLRRDSHGHVLTHIECAPATQPDGLIIVNDSLFREDTTRVALCSHAFSVPKYGVSLNVTYPRVVMHEWEHIEARYRAVLDRYYIGTERGSHKP</sequence>
<dbReference type="RefSeq" id="WP_138349839.1">
    <property type="nucleotide sequence ID" value="NZ_SROY01000007.1"/>
</dbReference>
<dbReference type="AlphaFoldDB" id="A0A5R9PBW7"/>